<dbReference type="KEGG" id="aper:A0U91_06030"/>
<evidence type="ECO:0000313" key="2">
    <source>
        <dbReference type="EMBL" id="AQT04583.1"/>
    </source>
</evidence>
<name>A0A1U9LDP9_9PROT</name>
<accession>A0A1U9LDP9</accession>
<feature type="region of interest" description="Disordered" evidence="1">
    <location>
        <begin position="47"/>
        <end position="82"/>
    </location>
</feature>
<gene>
    <name evidence="2" type="ORF">A0U91_06030</name>
</gene>
<protein>
    <submittedName>
        <fullName evidence="2">Uncharacterized protein</fullName>
    </submittedName>
</protein>
<evidence type="ECO:0000256" key="1">
    <source>
        <dbReference type="SAM" id="MobiDB-lite"/>
    </source>
</evidence>
<feature type="compositionally biased region" description="Polar residues" evidence="1">
    <location>
        <begin position="53"/>
        <end position="63"/>
    </location>
</feature>
<organism evidence="2 3">
    <name type="scientific">Acetobacter persici</name>
    <dbReference type="NCBI Taxonomy" id="1076596"/>
    <lineage>
        <taxon>Bacteria</taxon>
        <taxon>Pseudomonadati</taxon>
        <taxon>Pseudomonadota</taxon>
        <taxon>Alphaproteobacteria</taxon>
        <taxon>Acetobacterales</taxon>
        <taxon>Acetobacteraceae</taxon>
        <taxon>Acetobacter</taxon>
    </lineage>
</organism>
<dbReference type="EMBL" id="CP014687">
    <property type="protein sequence ID" value="AQT04583.1"/>
    <property type="molecule type" value="Genomic_DNA"/>
</dbReference>
<dbReference type="Proteomes" id="UP000189055">
    <property type="component" value="Chromosome"/>
</dbReference>
<feature type="compositionally biased region" description="Basic and acidic residues" evidence="1">
    <location>
        <begin position="64"/>
        <end position="76"/>
    </location>
</feature>
<dbReference type="AlphaFoldDB" id="A0A1U9LDP9"/>
<sequence length="82" mass="9023">MALRDDGNSTIRDDGAGDQYALAMPARAHPYAENSFLTPLLCGQRMPARAENQGKNTLNSPESQTKKERPLCRDRSLYGVAN</sequence>
<evidence type="ECO:0000313" key="3">
    <source>
        <dbReference type="Proteomes" id="UP000189055"/>
    </source>
</evidence>
<proteinExistence type="predicted"/>
<reference evidence="2 3" key="1">
    <citation type="submission" date="2016-03" db="EMBL/GenBank/DDBJ databases">
        <title>Acetic acid bacteria sequencing.</title>
        <authorList>
            <person name="Brandt J."/>
            <person name="Jakob F."/>
            <person name="Vogel R.F."/>
        </authorList>
    </citation>
    <scope>NUCLEOTIDE SEQUENCE [LARGE SCALE GENOMIC DNA]</scope>
    <source>
        <strain evidence="2 3">TMW2.1084</strain>
    </source>
</reference>